<dbReference type="InParanoid" id="D6TBW0"/>
<evidence type="ECO:0000256" key="3">
    <source>
        <dbReference type="RuleBase" id="RU000363"/>
    </source>
</evidence>
<dbReference type="PANTHER" id="PTHR43391:SF82">
    <property type="entry name" value="OXIDOREDUCTASE SADH-RELATED"/>
    <property type="match status" value="1"/>
</dbReference>
<dbReference type="Pfam" id="PF00106">
    <property type="entry name" value="adh_short"/>
    <property type="match status" value="1"/>
</dbReference>
<dbReference type="RefSeq" id="WP_007906824.1">
    <property type="nucleotide sequence ID" value="NZ_ADVG01000001.1"/>
</dbReference>
<dbReference type="GO" id="GO:0016491">
    <property type="term" value="F:oxidoreductase activity"/>
    <property type="evidence" value="ECO:0007669"/>
    <property type="project" value="UniProtKB-KW"/>
</dbReference>
<evidence type="ECO:0000256" key="2">
    <source>
        <dbReference type="ARBA" id="ARBA00023002"/>
    </source>
</evidence>
<dbReference type="EMBL" id="ADVG01000001">
    <property type="protein sequence ID" value="EFH89892.1"/>
    <property type="molecule type" value="Genomic_DNA"/>
</dbReference>
<sequence length="274" mass="29352">MQLTRGTVAAITGAGSGIGRALALHLSDKGCALALADVNTIGLEETAILARKGQAPKVSTHVVDVSDRTAVQRFADEATRQHGGVQLLVSNAGVALGGNFDEITLDDFAWLMGINFWGVVYGVRMFLPILQQQTEAHIVNVSSVFGLAAPAGQTAYASSKFAVRGFTESLRAELRQTPIHVSTVHPGGIRTNIAVNARMTVTDPARIAAGQHQWEKSLKMPSEQAAATIVRGITQNRERILIGNDARLLDLLARLFPGRAEGHNMNGDRARFIR</sequence>
<name>D6TBW0_KTERA</name>
<feature type="domain" description="Ketoreductase" evidence="4">
    <location>
        <begin position="7"/>
        <end position="192"/>
    </location>
</feature>
<dbReference type="SMART" id="SM00822">
    <property type="entry name" value="PKS_KR"/>
    <property type="match status" value="1"/>
</dbReference>
<dbReference type="InterPro" id="IPR002347">
    <property type="entry name" value="SDR_fam"/>
</dbReference>
<dbReference type="PRINTS" id="PR00080">
    <property type="entry name" value="SDRFAMILY"/>
</dbReference>
<dbReference type="OrthoDB" id="9775296at2"/>
<dbReference type="PROSITE" id="PS00061">
    <property type="entry name" value="ADH_SHORT"/>
    <property type="match status" value="1"/>
</dbReference>
<dbReference type="PRINTS" id="PR00081">
    <property type="entry name" value="GDHRDH"/>
</dbReference>
<comment type="similarity">
    <text evidence="1 3">Belongs to the short-chain dehydrogenases/reductases (SDR) family.</text>
</comment>
<accession>D6TBW0</accession>
<dbReference type="AlphaFoldDB" id="D6TBW0"/>
<evidence type="ECO:0000313" key="6">
    <source>
        <dbReference type="Proteomes" id="UP000004508"/>
    </source>
</evidence>
<dbReference type="Proteomes" id="UP000004508">
    <property type="component" value="Unassembled WGS sequence"/>
</dbReference>
<keyword evidence="6" id="KW-1185">Reference proteome</keyword>
<dbReference type="InterPro" id="IPR020904">
    <property type="entry name" value="Sc_DH/Rdtase_CS"/>
</dbReference>
<evidence type="ECO:0000313" key="5">
    <source>
        <dbReference type="EMBL" id="EFH89892.1"/>
    </source>
</evidence>
<organism evidence="5 6">
    <name type="scientific">Ktedonobacter racemifer DSM 44963</name>
    <dbReference type="NCBI Taxonomy" id="485913"/>
    <lineage>
        <taxon>Bacteria</taxon>
        <taxon>Bacillati</taxon>
        <taxon>Chloroflexota</taxon>
        <taxon>Ktedonobacteria</taxon>
        <taxon>Ktedonobacterales</taxon>
        <taxon>Ktedonobacteraceae</taxon>
        <taxon>Ktedonobacter</taxon>
    </lineage>
</organism>
<gene>
    <name evidence="5" type="ORF">Krac_11479</name>
</gene>
<evidence type="ECO:0000256" key="1">
    <source>
        <dbReference type="ARBA" id="ARBA00006484"/>
    </source>
</evidence>
<keyword evidence="2" id="KW-0560">Oxidoreductase</keyword>
<dbReference type="InterPro" id="IPR036291">
    <property type="entry name" value="NAD(P)-bd_dom_sf"/>
</dbReference>
<evidence type="ECO:0000259" key="4">
    <source>
        <dbReference type="SMART" id="SM00822"/>
    </source>
</evidence>
<proteinExistence type="inferred from homology"/>
<protein>
    <submittedName>
        <fullName evidence="5">Short-chain dehydrogenase/reductase SDR</fullName>
    </submittedName>
</protein>
<dbReference type="Gene3D" id="3.40.50.720">
    <property type="entry name" value="NAD(P)-binding Rossmann-like Domain"/>
    <property type="match status" value="1"/>
</dbReference>
<dbReference type="SUPFAM" id="SSF51735">
    <property type="entry name" value="NAD(P)-binding Rossmann-fold domains"/>
    <property type="match status" value="1"/>
</dbReference>
<reference evidence="5 6" key="1">
    <citation type="journal article" date="2011" name="Stand. Genomic Sci.">
        <title>Non-contiguous finished genome sequence and contextual data of the filamentous soil bacterium Ktedonobacter racemifer type strain (SOSP1-21).</title>
        <authorList>
            <person name="Chang Y.J."/>
            <person name="Land M."/>
            <person name="Hauser L."/>
            <person name="Chertkov O."/>
            <person name="Del Rio T.G."/>
            <person name="Nolan M."/>
            <person name="Copeland A."/>
            <person name="Tice H."/>
            <person name="Cheng J.F."/>
            <person name="Lucas S."/>
            <person name="Han C."/>
            <person name="Goodwin L."/>
            <person name="Pitluck S."/>
            <person name="Ivanova N."/>
            <person name="Ovchinikova G."/>
            <person name="Pati A."/>
            <person name="Chen A."/>
            <person name="Palaniappan K."/>
            <person name="Mavromatis K."/>
            <person name="Liolios K."/>
            <person name="Brettin T."/>
            <person name="Fiebig A."/>
            <person name="Rohde M."/>
            <person name="Abt B."/>
            <person name="Goker M."/>
            <person name="Detter J.C."/>
            <person name="Woyke T."/>
            <person name="Bristow J."/>
            <person name="Eisen J.A."/>
            <person name="Markowitz V."/>
            <person name="Hugenholtz P."/>
            <person name="Kyrpides N.C."/>
            <person name="Klenk H.P."/>
            <person name="Lapidus A."/>
        </authorList>
    </citation>
    <scope>NUCLEOTIDE SEQUENCE [LARGE SCALE GENOMIC DNA]</scope>
    <source>
        <strain evidence="6">DSM 44963</strain>
    </source>
</reference>
<dbReference type="STRING" id="485913.Krac_11479"/>
<dbReference type="InterPro" id="IPR057326">
    <property type="entry name" value="KR_dom"/>
</dbReference>
<dbReference type="eggNOG" id="COG4221">
    <property type="taxonomic scope" value="Bacteria"/>
</dbReference>
<dbReference type="PANTHER" id="PTHR43391">
    <property type="entry name" value="RETINOL DEHYDROGENASE-RELATED"/>
    <property type="match status" value="1"/>
</dbReference>
<comment type="caution">
    <text evidence="5">The sequence shown here is derived from an EMBL/GenBank/DDBJ whole genome shotgun (WGS) entry which is preliminary data.</text>
</comment>